<accession>A0A8D8TJ31</accession>
<dbReference type="AlphaFoldDB" id="A0A8D8TJ31"/>
<reference evidence="1" key="1">
    <citation type="submission" date="2021-05" db="EMBL/GenBank/DDBJ databases">
        <authorList>
            <person name="Alioto T."/>
            <person name="Alioto T."/>
            <person name="Gomez Garrido J."/>
        </authorList>
    </citation>
    <scope>NUCLEOTIDE SEQUENCE</scope>
</reference>
<protein>
    <submittedName>
        <fullName evidence="1">Uncharacterized protein</fullName>
    </submittedName>
</protein>
<dbReference type="EMBL" id="HBUF01409271">
    <property type="protein sequence ID" value="CAG6738710.1"/>
    <property type="molecule type" value="Transcribed_RNA"/>
</dbReference>
<name>A0A8D8TJ31_9HEMI</name>
<proteinExistence type="predicted"/>
<organism evidence="1">
    <name type="scientific">Cacopsylla melanoneura</name>
    <dbReference type="NCBI Taxonomy" id="428564"/>
    <lineage>
        <taxon>Eukaryota</taxon>
        <taxon>Metazoa</taxon>
        <taxon>Ecdysozoa</taxon>
        <taxon>Arthropoda</taxon>
        <taxon>Hexapoda</taxon>
        <taxon>Insecta</taxon>
        <taxon>Pterygota</taxon>
        <taxon>Neoptera</taxon>
        <taxon>Paraneoptera</taxon>
        <taxon>Hemiptera</taxon>
        <taxon>Sternorrhyncha</taxon>
        <taxon>Psylloidea</taxon>
        <taxon>Psyllidae</taxon>
        <taxon>Psyllinae</taxon>
        <taxon>Cacopsylla</taxon>
    </lineage>
</organism>
<evidence type="ECO:0000313" key="1">
    <source>
        <dbReference type="EMBL" id="CAG6688763.1"/>
    </source>
</evidence>
<dbReference type="EMBL" id="HBUF01288582">
    <property type="protein sequence ID" value="CAG6688765.1"/>
    <property type="molecule type" value="Transcribed_RNA"/>
</dbReference>
<dbReference type="EMBL" id="HBUF01288581">
    <property type="protein sequence ID" value="CAG6688763.1"/>
    <property type="molecule type" value="Transcribed_RNA"/>
</dbReference>
<dbReference type="EMBL" id="HBUF01409272">
    <property type="protein sequence ID" value="CAG6738712.1"/>
    <property type="molecule type" value="Transcribed_RNA"/>
</dbReference>
<sequence>MSTQSNSVNLPKKTKCNSHQTKCNRKRTFLPQHLHLPRRTIWCSRRKTCSNRVSKPCSSYICNTWDRDRIARCIIHSLNTDTIQWIIGSTMGTKTMTCSTLMTSGYTITTTTESNTSLLLTL</sequence>